<feature type="region of interest" description="Disordered" evidence="1">
    <location>
        <begin position="370"/>
        <end position="389"/>
    </location>
</feature>
<name>A0A1X0P8Y6_9TRYP</name>
<feature type="compositionally biased region" description="Basic and acidic residues" evidence="1">
    <location>
        <begin position="370"/>
        <end position="381"/>
    </location>
</feature>
<reference evidence="2 3" key="1">
    <citation type="submission" date="2017-03" db="EMBL/GenBank/DDBJ databases">
        <title>An alternative strategy for trypanosome survival in the mammalian bloodstream revealed through genome and transcriptome analysis of the ubiquitous bovine parasite Trypanosoma (Megatrypanum) theileri.</title>
        <authorList>
            <person name="Kelly S."/>
            <person name="Ivens A."/>
            <person name="Mott A."/>
            <person name="O'Neill E."/>
            <person name="Emms D."/>
            <person name="Macleod O."/>
            <person name="Voorheis P."/>
            <person name="Matthews J."/>
            <person name="Matthews K."/>
            <person name="Carrington M."/>
        </authorList>
    </citation>
    <scope>NUCLEOTIDE SEQUENCE [LARGE SCALE GENOMIC DNA]</scope>
    <source>
        <strain evidence="2">Edinburgh</strain>
    </source>
</reference>
<comment type="caution">
    <text evidence="2">The sequence shown here is derived from an EMBL/GenBank/DDBJ whole genome shotgun (WGS) entry which is preliminary data.</text>
</comment>
<keyword evidence="3" id="KW-1185">Reference proteome</keyword>
<organism evidence="2 3">
    <name type="scientific">Trypanosoma theileri</name>
    <dbReference type="NCBI Taxonomy" id="67003"/>
    <lineage>
        <taxon>Eukaryota</taxon>
        <taxon>Discoba</taxon>
        <taxon>Euglenozoa</taxon>
        <taxon>Kinetoplastea</taxon>
        <taxon>Metakinetoplastina</taxon>
        <taxon>Trypanosomatida</taxon>
        <taxon>Trypanosomatidae</taxon>
        <taxon>Trypanosoma</taxon>
    </lineage>
</organism>
<feature type="compositionally biased region" description="Low complexity" evidence="1">
    <location>
        <begin position="102"/>
        <end position="115"/>
    </location>
</feature>
<dbReference type="RefSeq" id="XP_028887351.1">
    <property type="nucleotide sequence ID" value="XM_029020843.1"/>
</dbReference>
<dbReference type="Proteomes" id="UP000192257">
    <property type="component" value="Unassembled WGS sequence"/>
</dbReference>
<feature type="region of interest" description="Disordered" evidence="1">
    <location>
        <begin position="58"/>
        <end position="123"/>
    </location>
</feature>
<protein>
    <submittedName>
        <fullName evidence="2">Uncharacterized protein</fullName>
    </submittedName>
</protein>
<evidence type="ECO:0000313" key="2">
    <source>
        <dbReference type="EMBL" id="ORC93285.1"/>
    </source>
</evidence>
<dbReference type="OrthoDB" id="10431639at2759"/>
<evidence type="ECO:0000256" key="1">
    <source>
        <dbReference type="SAM" id="MobiDB-lite"/>
    </source>
</evidence>
<dbReference type="AlphaFoldDB" id="A0A1X0P8Y6"/>
<evidence type="ECO:0000313" key="3">
    <source>
        <dbReference type="Proteomes" id="UP000192257"/>
    </source>
</evidence>
<accession>A0A1X0P8Y6</accession>
<dbReference type="GeneID" id="39980623"/>
<dbReference type="VEuPathDB" id="TriTrypDB:TM35_000011620"/>
<gene>
    <name evidence="2" type="ORF">TM35_000011620</name>
</gene>
<proteinExistence type="predicted"/>
<dbReference type="EMBL" id="NBCO01000001">
    <property type="protein sequence ID" value="ORC93285.1"/>
    <property type="molecule type" value="Genomic_DNA"/>
</dbReference>
<sequence>MVIPEGGLTPMSPRQLLHRSPLAEATMVSFPSVTSSPSADQVQRRQRQSLVHVVTDGDISPVRSSSGMPLPFARKRGSRLSQSNGTISEDLLEESADGTISTPTAAAATNKTPTTESMGPRYPNSFVSRRVVSRAGPPSSFLPPTQLQPFVFGEARENGAFVSSLHTMHSSNKHGSNSFRSVKDECMTTFQPQSETKLDTLSSIKTPEPLSCVSSQVESSSSCYRGSQDTLSTAEFYPLNKPISQGTQGTPHFFKNEGDQQVTSDLMCMEAIISKSTERERRRGIIGSPRVVSRGERKGWEAKQRGGPLNEINLKKDEPAMFTTERSNRVGLCRKNEEQRTNKVQVYPCCPATPLSVMEEMMWENDEGNPRNHLENLHPNKEPSVLSPSGVRCSGMHSPVYFTGETRGLQFVRRVVTEKKR</sequence>